<keyword evidence="2" id="KW-1185">Reference proteome</keyword>
<dbReference type="AlphaFoldDB" id="A0A0C2NEQ7"/>
<name>A0A0C2NEQ7_THEKT</name>
<accession>A0A0C2NEQ7</accession>
<dbReference type="EMBL" id="JWZT01000219">
    <property type="protein sequence ID" value="KII74855.1"/>
    <property type="molecule type" value="Genomic_DNA"/>
</dbReference>
<evidence type="ECO:0000313" key="2">
    <source>
        <dbReference type="Proteomes" id="UP000031668"/>
    </source>
</evidence>
<proteinExistence type="predicted"/>
<comment type="caution">
    <text evidence="1">The sequence shown here is derived from an EMBL/GenBank/DDBJ whole genome shotgun (WGS) entry which is preliminary data.</text>
</comment>
<reference evidence="1 2" key="1">
    <citation type="journal article" date="2014" name="Genome Biol. Evol.">
        <title>The genome of the myxosporean Thelohanellus kitauei shows adaptations to nutrient acquisition within its fish host.</title>
        <authorList>
            <person name="Yang Y."/>
            <person name="Xiong J."/>
            <person name="Zhou Z."/>
            <person name="Huo F."/>
            <person name="Miao W."/>
            <person name="Ran C."/>
            <person name="Liu Y."/>
            <person name="Zhang J."/>
            <person name="Feng J."/>
            <person name="Wang M."/>
            <person name="Wang M."/>
            <person name="Wang L."/>
            <person name="Yao B."/>
        </authorList>
    </citation>
    <scope>NUCLEOTIDE SEQUENCE [LARGE SCALE GENOMIC DNA]</scope>
    <source>
        <strain evidence="1">Wuqing</strain>
    </source>
</reference>
<evidence type="ECO:0000313" key="1">
    <source>
        <dbReference type="EMBL" id="KII74855.1"/>
    </source>
</evidence>
<protein>
    <recommendedName>
        <fullName evidence="3">F-box associated domain-containing protein</fullName>
    </recommendedName>
</protein>
<evidence type="ECO:0008006" key="3">
    <source>
        <dbReference type="Google" id="ProtNLM"/>
    </source>
</evidence>
<dbReference type="InterPro" id="IPR015915">
    <property type="entry name" value="Kelch-typ_b-propeller"/>
</dbReference>
<organism evidence="1 2">
    <name type="scientific">Thelohanellus kitauei</name>
    <name type="common">Myxosporean</name>
    <dbReference type="NCBI Taxonomy" id="669202"/>
    <lineage>
        <taxon>Eukaryota</taxon>
        <taxon>Metazoa</taxon>
        <taxon>Cnidaria</taxon>
        <taxon>Myxozoa</taxon>
        <taxon>Myxosporea</taxon>
        <taxon>Bivalvulida</taxon>
        <taxon>Platysporina</taxon>
        <taxon>Myxobolidae</taxon>
        <taxon>Thelohanellus</taxon>
    </lineage>
</organism>
<dbReference type="OrthoDB" id="2419613at2759"/>
<dbReference type="Gene3D" id="2.120.10.80">
    <property type="entry name" value="Kelch-type beta propeller"/>
    <property type="match status" value="1"/>
</dbReference>
<gene>
    <name evidence="1" type="ORF">RF11_12997</name>
</gene>
<sequence>MTRGNRVNYCSVSVREFIIIYGGFNVRLKTYYHDLGSYNTISGVWKRHQTHIELENIRLHTKVCAFANKIYICSIEYPARDILQVNSIFSFKITNSNMNTYTWSVVEQIGLRPVFKGIVHGARATNSKNMLYPHGRANESYAFSNNRAYMSGGSTPGRLICFSDIWTIDFESLEWLKLDYECMTITWLSWTKLTYTVLEDGVIVCLVSIE</sequence>
<dbReference type="Proteomes" id="UP000031668">
    <property type="component" value="Unassembled WGS sequence"/>
</dbReference>
<dbReference type="SUPFAM" id="SSF117281">
    <property type="entry name" value="Kelch motif"/>
    <property type="match status" value="1"/>
</dbReference>